<dbReference type="AlphaFoldDB" id="A0A848B2J2"/>
<dbReference type="Proteomes" id="UP000576225">
    <property type="component" value="Unassembled WGS sequence"/>
</dbReference>
<protein>
    <recommendedName>
        <fullName evidence="4">Gam-like protein</fullName>
    </recommendedName>
</protein>
<organism evidence="2 3">
    <name type="scientific">Victivallis vadensis</name>
    <dbReference type="NCBI Taxonomy" id="172901"/>
    <lineage>
        <taxon>Bacteria</taxon>
        <taxon>Pseudomonadati</taxon>
        <taxon>Lentisphaerota</taxon>
        <taxon>Lentisphaeria</taxon>
        <taxon>Victivallales</taxon>
        <taxon>Victivallaceae</taxon>
        <taxon>Victivallis</taxon>
    </lineage>
</organism>
<proteinExistence type="predicted"/>
<gene>
    <name evidence="2" type="ORF">HF882_22555</name>
</gene>
<evidence type="ECO:0000313" key="2">
    <source>
        <dbReference type="EMBL" id="NMD89371.1"/>
    </source>
</evidence>
<evidence type="ECO:0000313" key="3">
    <source>
        <dbReference type="Proteomes" id="UP000576225"/>
    </source>
</evidence>
<feature type="coiled-coil region" evidence="1">
    <location>
        <begin position="22"/>
        <end position="54"/>
    </location>
</feature>
<keyword evidence="1" id="KW-0175">Coiled coil</keyword>
<name>A0A848B2J2_9BACT</name>
<dbReference type="Pfam" id="PF07352">
    <property type="entry name" value="Phage_Mu_Gam"/>
    <property type="match status" value="1"/>
</dbReference>
<reference evidence="2 3" key="1">
    <citation type="submission" date="2020-04" db="EMBL/GenBank/DDBJ databases">
        <authorList>
            <person name="Hitch T.C.A."/>
            <person name="Wylensek D."/>
            <person name="Clavel T."/>
        </authorList>
    </citation>
    <scope>NUCLEOTIDE SEQUENCE [LARGE SCALE GENOMIC DNA]</scope>
    <source>
        <strain evidence="2 3">COR2-253-APC-1A</strain>
    </source>
</reference>
<dbReference type="GO" id="GO:0003690">
    <property type="term" value="F:double-stranded DNA binding"/>
    <property type="evidence" value="ECO:0007669"/>
    <property type="project" value="InterPro"/>
</dbReference>
<sequence length="170" mass="18988">MAIAKDTREFQAMTVADADGILMQLARLSAELKKKSAAAEKRKAEIELQLAADTAEQQKEYDRLFDRLTEYIQAHPERFKHPRKHQVKGIGAYGIELAPDKYKTLDPNLVVEFSDENGLALYKMVPEIDNAAAKQIFRDGGTVPGAKYTPAGDVPKIKIDPSYIEKLLRG</sequence>
<dbReference type="RefSeq" id="WP_168964272.1">
    <property type="nucleotide sequence ID" value="NZ_JABAEW010000112.1"/>
</dbReference>
<dbReference type="InterPro" id="IPR009951">
    <property type="entry name" value="Host-nuc_inhib_Gam"/>
</dbReference>
<accession>A0A848B2J2</accession>
<evidence type="ECO:0000256" key="1">
    <source>
        <dbReference type="SAM" id="Coils"/>
    </source>
</evidence>
<dbReference type="GO" id="GO:0042262">
    <property type="term" value="P:DNA protection"/>
    <property type="evidence" value="ECO:0007669"/>
    <property type="project" value="InterPro"/>
</dbReference>
<dbReference type="SUPFAM" id="SSF161266">
    <property type="entry name" value="Gam-like"/>
    <property type="match status" value="1"/>
</dbReference>
<comment type="caution">
    <text evidence="2">The sequence shown here is derived from an EMBL/GenBank/DDBJ whole genome shotgun (WGS) entry which is preliminary data.</text>
</comment>
<evidence type="ECO:0008006" key="4">
    <source>
        <dbReference type="Google" id="ProtNLM"/>
    </source>
</evidence>
<dbReference type="EMBL" id="JABAEW010000112">
    <property type="protein sequence ID" value="NMD89371.1"/>
    <property type="molecule type" value="Genomic_DNA"/>
</dbReference>